<dbReference type="InterPro" id="IPR001245">
    <property type="entry name" value="Ser-Thr/Tyr_kinase_cat_dom"/>
</dbReference>
<dbReference type="PANTHER" id="PTHR23257">
    <property type="entry name" value="SERINE-THREONINE PROTEIN KINASE"/>
    <property type="match status" value="1"/>
</dbReference>
<gene>
    <name evidence="2" type="ORF">CBR_g2876</name>
</gene>
<evidence type="ECO:0000259" key="1">
    <source>
        <dbReference type="PROSITE" id="PS50011"/>
    </source>
</evidence>
<evidence type="ECO:0000313" key="2">
    <source>
        <dbReference type="EMBL" id="GBG68332.1"/>
    </source>
</evidence>
<dbReference type="GO" id="GO:0007165">
    <property type="term" value="P:signal transduction"/>
    <property type="evidence" value="ECO:0007669"/>
    <property type="project" value="TreeGrafter"/>
</dbReference>
<dbReference type="Pfam" id="PF07714">
    <property type="entry name" value="PK_Tyr_Ser-Thr"/>
    <property type="match status" value="1"/>
</dbReference>
<dbReference type="Gene3D" id="1.10.510.10">
    <property type="entry name" value="Transferase(Phosphotransferase) domain 1"/>
    <property type="match status" value="1"/>
</dbReference>
<organism evidence="2 3">
    <name type="scientific">Chara braunii</name>
    <name type="common">Braun's stonewort</name>
    <dbReference type="NCBI Taxonomy" id="69332"/>
    <lineage>
        <taxon>Eukaryota</taxon>
        <taxon>Viridiplantae</taxon>
        <taxon>Streptophyta</taxon>
        <taxon>Charophyceae</taxon>
        <taxon>Charales</taxon>
        <taxon>Characeae</taxon>
        <taxon>Chara</taxon>
    </lineage>
</organism>
<name>A0A388KE46_CHABU</name>
<dbReference type="Proteomes" id="UP000265515">
    <property type="component" value="Unassembled WGS sequence"/>
</dbReference>
<dbReference type="GO" id="GO:0004672">
    <property type="term" value="F:protein kinase activity"/>
    <property type="evidence" value="ECO:0007669"/>
    <property type="project" value="InterPro"/>
</dbReference>
<proteinExistence type="predicted"/>
<dbReference type="OrthoDB" id="4062651at2759"/>
<dbReference type="PANTHER" id="PTHR23257:SF979">
    <property type="entry name" value="OS02G0174200 PROTEIN"/>
    <property type="match status" value="1"/>
</dbReference>
<dbReference type="InterPro" id="IPR011009">
    <property type="entry name" value="Kinase-like_dom_sf"/>
</dbReference>
<dbReference type="EMBL" id="BFEA01000099">
    <property type="protein sequence ID" value="GBG68332.1"/>
    <property type="molecule type" value="Genomic_DNA"/>
</dbReference>
<dbReference type="AlphaFoldDB" id="A0A388KE46"/>
<evidence type="ECO:0000313" key="3">
    <source>
        <dbReference type="Proteomes" id="UP000265515"/>
    </source>
</evidence>
<comment type="caution">
    <text evidence="2">The sequence shown here is derived from an EMBL/GenBank/DDBJ whole genome shotgun (WGS) entry which is preliminary data.</text>
</comment>
<dbReference type="GO" id="GO:0005524">
    <property type="term" value="F:ATP binding"/>
    <property type="evidence" value="ECO:0007669"/>
    <property type="project" value="InterPro"/>
</dbReference>
<accession>A0A388KE46</accession>
<feature type="domain" description="Protein kinase" evidence="1">
    <location>
        <begin position="1"/>
        <end position="72"/>
    </location>
</feature>
<dbReference type="PROSITE" id="PS50011">
    <property type="entry name" value="PROTEIN_KINASE_DOM"/>
    <property type="match status" value="1"/>
</dbReference>
<dbReference type="GO" id="GO:0005737">
    <property type="term" value="C:cytoplasm"/>
    <property type="evidence" value="ECO:0007669"/>
    <property type="project" value="TreeGrafter"/>
</dbReference>
<protein>
    <recommendedName>
        <fullName evidence="1">Protein kinase domain-containing protein</fullName>
    </recommendedName>
</protein>
<keyword evidence="3" id="KW-1185">Reference proteome</keyword>
<dbReference type="InterPro" id="IPR050167">
    <property type="entry name" value="Ser_Thr_protein_kinase"/>
</dbReference>
<dbReference type="Gramene" id="GBG68332">
    <property type="protein sequence ID" value="GBG68332"/>
    <property type="gene ID" value="CBR_g2876"/>
</dbReference>
<dbReference type="STRING" id="69332.A0A388KE46"/>
<sequence>MIDHRPYTHKVDVYSFGIVLWELCTAEWPFEGLSFVQLVHAIVLERVLDSVDAAACGGSRARHVLTSTAGVG</sequence>
<dbReference type="SUPFAM" id="SSF56112">
    <property type="entry name" value="Protein kinase-like (PK-like)"/>
    <property type="match status" value="1"/>
</dbReference>
<reference evidence="2 3" key="1">
    <citation type="journal article" date="2018" name="Cell">
        <title>The Chara Genome: Secondary Complexity and Implications for Plant Terrestrialization.</title>
        <authorList>
            <person name="Nishiyama T."/>
            <person name="Sakayama H."/>
            <person name="Vries J.D."/>
            <person name="Buschmann H."/>
            <person name="Saint-Marcoux D."/>
            <person name="Ullrich K.K."/>
            <person name="Haas F.B."/>
            <person name="Vanderstraeten L."/>
            <person name="Becker D."/>
            <person name="Lang D."/>
            <person name="Vosolsobe S."/>
            <person name="Rombauts S."/>
            <person name="Wilhelmsson P.K.I."/>
            <person name="Janitza P."/>
            <person name="Kern R."/>
            <person name="Heyl A."/>
            <person name="Rumpler F."/>
            <person name="Villalobos L.I.A.C."/>
            <person name="Clay J.M."/>
            <person name="Skokan R."/>
            <person name="Toyoda A."/>
            <person name="Suzuki Y."/>
            <person name="Kagoshima H."/>
            <person name="Schijlen E."/>
            <person name="Tajeshwar N."/>
            <person name="Catarino B."/>
            <person name="Hetherington A.J."/>
            <person name="Saltykova A."/>
            <person name="Bonnot C."/>
            <person name="Breuninger H."/>
            <person name="Symeonidi A."/>
            <person name="Radhakrishnan G.V."/>
            <person name="Van Nieuwerburgh F."/>
            <person name="Deforce D."/>
            <person name="Chang C."/>
            <person name="Karol K.G."/>
            <person name="Hedrich R."/>
            <person name="Ulvskov P."/>
            <person name="Glockner G."/>
            <person name="Delwiche C.F."/>
            <person name="Petrasek J."/>
            <person name="Van de Peer Y."/>
            <person name="Friml J."/>
            <person name="Beilby M."/>
            <person name="Dolan L."/>
            <person name="Kohara Y."/>
            <person name="Sugano S."/>
            <person name="Fujiyama A."/>
            <person name="Delaux P.-M."/>
            <person name="Quint M."/>
            <person name="TheiBen G."/>
            <person name="Hagemann M."/>
            <person name="Harholt J."/>
            <person name="Dunand C."/>
            <person name="Zachgo S."/>
            <person name="Langdale J."/>
            <person name="Maumus F."/>
            <person name="Straeten D.V.D."/>
            <person name="Gould S.B."/>
            <person name="Rensing S.A."/>
        </authorList>
    </citation>
    <scope>NUCLEOTIDE SEQUENCE [LARGE SCALE GENOMIC DNA]</scope>
    <source>
        <strain evidence="2 3">S276</strain>
    </source>
</reference>
<dbReference type="InterPro" id="IPR000719">
    <property type="entry name" value="Prot_kinase_dom"/>
</dbReference>